<protein>
    <submittedName>
        <fullName evidence="3">Tubulin--tyrosine ligase-like protein 12</fullName>
    </submittedName>
</protein>
<dbReference type="Pfam" id="PF03133">
    <property type="entry name" value="TTL"/>
    <property type="match status" value="1"/>
</dbReference>
<dbReference type="Gene3D" id="3.30.470.20">
    <property type="entry name" value="ATP-grasp fold, B domain"/>
    <property type="match status" value="1"/>
</dbReference>
<accession>A0A183TIZ6</accession>
<gene>
    <name evidence="1" type="ORF">SSLN_LOCUS16444</name>
</gene>
<dbReference type="InterPro" id="IPR013815">
    <property type="entry name" value="ATP_grasp_subdomain_1"/>
</dbReference>
<dbReference type="OrthoDB" id="60477at2759"/>
<dbReference type="PROSITE" id="PS51221">
    <property type="entry name" value="TTL"/>
    <property type="match status" value="1"/>
</dbReference>
<dbReference type="AlphaFoldDB" id="A0A183TIZ6"/>
<reference evidence="3" key="1">
    <citation type="submission" date="2016-06" db="UniProtKB">
        <authorList>
            <consortium name="WormBaseParasite"/>
        </authorList>
    </citation>
    <scope>IDENTIFICATION</scope>
</reference>
<dbReference type="EMBL" id="UYSU01041087">
    <property type="protein sequence ID" value="VDM02830.1"/>
    <property type="molecule type" value="Genomic_DNA"/>
</dbReference>
<organism evidence="3">
    <name type="scientific">Schistocephalus solidus</name>
    <name type="common">Tapeworm</name>
    <dbReference type="NCBI Taxonomy" id="70667"/>
    <lineage>
        <taxon>Eukaryota</taxon>
        <taxon>Metazoa</taxon>
        <taxon>Spiralia</taxon>
        <taxon>Lophotrochozoa</taxon>
        <taxon>Platyhelminthes</taxon>
        <taxon>Cestoda</taxon>
        <taxon>Eucestoda</taxon>
        <taxon>Diphyllobothriidea</taxon>
        <taxon>Diphyllobothriidae</taxon>
        <taxon>Schistocephalus</taxon>
    </lineage>
</organism>
<reference evidence="1 2" key="2">
    <citation type="submission" date="2018-11" db="EMBL/GenBank/DDBJ databases">
        <authorList>
            <consortium name="Pathogen Informatics"/>
        </authorList>
    </citation>
    <scope>NUCLEOTIDE SEQUENCE [LARGE SCALE GENOMIC DNA]</scope>
    <source>
        <strain evidence="1 2">NST_G2</strain>
    </source>
</reference>
<evidence type="ECO:0000313" key="2">
    <source>
        <dbReference type="Proteomes" id="UP000275846"/>
    </source>
</evidence>
<dbReference type="Proteomes" id="UP000275846">
    <property type="component" value="Unassembled WGS sequence"/>
</dbReference>
<evidence type="ECO:0000313" key="3">
    <source>
        <dbReference type="WBParaSite" id="SSLN_0001706801-mRNA-1"/>
    </source>
</evidence>
<dbReference type="GO" id="GO:0005737">
    <property type="term" value="C:cytoplasm"/>
    <property type="evidence" value="ECO:0007669"/>
    <property type="project" value="TreeGrafter"/>
</dbReference>
<name>A0A183TIZ6_SCHSO</name>
<dbReference type="PANTHER" id="PTHR46088">
    <property type="entry name" value="TUBULIN--TYROSINE LIGASE-LIKE PROTEIN 12"/>
    <property type="match status" value="1"/>
</dbReference>
<dbReference type="GO" id="GO:0005524">
    <property type="term" value="F:ATP binding"/>
    <property type="evidence" value="ECO:0007669"/>
    <property type="project" value="InterPro"/>
</dbReference>
<dbReference type="InterPro" id="IPR004344">
    <property type="entry name" value="TTL/TTLL_fam"/>
</dbReference>
<dbReference type="InterPro" id="IPR027749">
    <property type="entry name" value="TTLL12"/>
</dbReference>
<keyword evidence="2" id="KW-1185">Reference proteome</keyword>
<proteinExistence type="predicted"/>
<dbReference type="Gene3D" id="3.30.1490.20">
    <property type="entry name" value="ATP-grasp fold, A domain"/>
    <property type="match status" value="1"/>
</dbReference>
<sequence length="454" mass="52055">MIPATEQPSFLIQSIRTPHLFAIYRYVKLYQLSTVFNPESHPIVREDFWYVLDEVGSSIQHSDKPNDSVTVDQVAHVTDPDRRPYLLLPWVEQDFSDQSSAHNFIFSNAFFESHRSIETQPLEVDFDLRSHATSGCVLKVYTDLSLVRENLTNQPFTLTDKMNEADIVWLNYHYHDFRKLSTETPHRFVNQFPSEAVLTVKDLLAALSASPKAIEIAGSSGDVDIDGKTALTCAWYPLTFNLVYELAQFVAFFQRQESVVYGSSQQGEVHFCSNSSQCWRICGPDFKVGTDPLGHAPVPEGSKNVWIVKPWNLGRGLGIFITDNLSQILRLVDSVPQVRTEFIMYVKLCMTERLVCLIRCCMLSFHAVTRHCCHSIASCYLTDPVLYYREDIKNWVKFDVRYVVLLRSVRPLELFAHKVFWLRFANNALNSIAREDMSSNKITVVGITIYRPRS</sequence>
<dbReference type="WBParaSite" id="SSLN_0001706801-mRNA-1">
    <property type="protein sequence ID" value="SSLN_0001706801-mRNA-1"/>
    <property type="gene ID" value="SSLN_0001706801"/>
</dbReference>
<evidence type="ECO:0000313" key="1">
    <source>
        <dbReference type="EMBL" id="VDM02830.1"/>
    </source>
</evidence>
<dbReference type="PANTHER" id="PTHR46088:SF1">
    <property type="entry name" value="TUBULIN--TYROSINE LIGASE-LIKE PROTEIN 12"/>
    <property type="match status" value="1"/>
</dbReference>
<dbReference type="STRING" id="70667.A0A183TIZ6"/>